<reference evidence="2 3" key="1">
    <citation type="submission" date="2016-11" db="EMBL/GenBank/DDBJ databases">
        <authorList>
            <person name="Jaros S."/>
            <person name="Januszkiewicz K."/>
            <person name="Wedrychowicz H."/>
        </authorList>
    </citation>
    <scope>NUCLEOTIDE SEQUENCE [LARGE SCALE GENOMIC DNA]</scope>
    <source>
        <strain evidence="2 3">DSM 3089</strain>
    </source>
</reference>
<proteinExistence type="predicted"/>
<dbReference type="RefSeq" id="WP_072832354.1">
    <property type="nucleotide sequence ID" value="NZ_FQXP01000010.1"/>
</dbReference>
<gene>
    <name evidence="2" type="ORF">SAMN02745196_02503</name>
</gene>
<evidence type="ECO:0000313" key="3">
    <source>
        <dbReference type="Proteomes" id="UP000184526"/>
    </source>
</evidence>
<dbReference type="InterPro" id="IPR058705">
    <property type="entry name" value="A_ENA"/>
</dbReference>
<dbReference type="AlphaFoldDB" id="A0A1M5XXH0"/>
<evidence type="ECO:0000256" key="1">
    <source>
        <dbReference type="SAM" id="MobiDB-lite"/>
    </source>
</evidence>
<dbReference type="Pfam" id="PF26595">
    <property type="entry name" value="A_ENA"/>
    <property type="match status" value="1"/>
</dbReference>
<organism evidence="2 3">
    <name type="scientific">Clostridium collagenovorans DSM 3089</name>
    <dbReference type="NCBI Taxonomy" id="1121306"/>
    <lineage>
        <taxon>Bacteria</taxon>
        <taxon>Bacillati</taxon>
        <taxon>Bacillota</taxon>
        <taxon>Clostridia</taxon>
        <taxon>Eubacteriales</taxon>
        <taxon>Clostridiaceae</taxon>
        <taxon>Clostridium</taxon>
    </lineage>
</organism>
<feature type="region of interest" description="Disordered" evidence="1">
    <location>
        <begin position="88"/>
        <end position="107"/>
    </location>
</feature>
<dbReference type="EMBL" id="FQXP01000010">
    <property type="protein sequence ID" value="SHI04436.1"/>
    <property type="molecule type" value="Genomic_DNA"/>
</dbReference>
<sequence length="107" mass="11211">MSMPVIVPSTTKRSQAISDIIESVALEETGLSHILNAEGEKIQHVVKTPGVTKNDLLNVNSSVQCMIGAVTKLEMILGMKLELLAGGPCSCSSSTRPEETTGGTTTP</sequence>
<dbReference type="STRING" id="1121306.SAMN02745196_02503"/>
<evidence type="ECO:0000313" key="2">
    <source>
        <dbReference type="EMBL" id="SHI04436.1"/>
    </source>
</evidence>
<name>A0A1M5XXH0_9CLOT</name>
<accession>A0A1M5XXH0</accession>
<dbReference type="Proteomes" id="UP000184526">
    <property type="component" value="Unassembled WGS sequence"/>
</dbReference>
<protein>
    <submittedName>
        <fullName evidence="2">Uncharacterized protein</fullName>
    </submittedName>
</protein>
<keyword evidence="3" id="KW-1185">Reference proteome</keyword>